<proteinExistence type="inferred from homology"/>
<dbReference type="InterPro" id="IPR016039">
    <property type="entry name" value="Thiolase-like"/>
</dbReference>
<dbReference type="GO" id="GO:0006633">
    <property type="term" value="P:fatty acid biosynthetic process"/>
    <property type="evidence" value="ECO:0007669"/>
    <property type="project" value="TreeGrafter"/>
</dbReference>
<feature type="domain" description="Ketosynthase family 3 (KS3)" evidence="4">
    <location>
        <begin position="1"/>
        <end position="382"/>
    </location>
</feature>
<gene>
    <name evidence="5" type="ORF">CRP01_30340</name>
</gene>
<comment type="similarity">
    <text evidence="1 3">Belongs to the thiolase-like superfamily. Beta-ketoacyl-ACP synthases family.</text>
</comment>
<dbReference type="InterPro" id="IPR020841">
    <property type="entry name" value="PKS_Beta-ketoAc_synthase_dom"/>
</dbReference>
<reference evidence="5 6" key="1">
    <citation type="submission" date="2017-10" db="EMBL/GenBank/DDBJ databases">
        <title>The draft genome sequence of Lewinella nigricans NBRC 102662.</title>
        <authorList>
            <person name="Wang K."/>
        </authorList>
    </citation>
    <scope>NUCLEOTIDE SEQUENCE [LARGE SCALE GENOMIC DNA]</scope>
    <source>
        <strain evidence="5 6">NBRC 102662</strain>
    </source>
</reference>
<evidence type="ECO:0000259" key="4">
    <source>
        <dbReference type="PROSITE" id="PS52004"/>
    </source>
</evidence>
<accession>A0A2D0N409</accession>
<name>A0A2D0N409_FLAN2</name>
<dbReference type="Gene3D" id="3.40.47.10">
    <property type="match status" value="1"/>
</dbReference>
<dbReference type="InterPro" id="IPR000794">
    <property type="entry name" value="Beta-ketoacyl_synthase"/>
</dbReference>
<evidence type="ECO:0000256" key="2">
    <source>
        <dbReference type="ARBA" id="ARBA00022679"/>
    </source>
</evidence>
<evidence type="ECO:0000313" key="5">
    <source>
        <dbReference type="EMBL" id="PHN02879.1"/>
    </source>
</evidence>
<evidence type="ECO:0000256" key="3">
    <source>
        <dbReference type="RuleBase" id="RU003694"/>
    </source>
</evidence>
<comment type="caution">
    <text evidence="5">The sequence shown here is derived from an EMBL/GenBank/DDBJ whole genome shotgun (WGS) entry which is preliminary data.</text>
</comment>
<dbReference type="Pfam" id="PF02801">
    <property type="entry name" value="Ketoacyl-synt_C"/>
    <property type="match status" value="1"/>
</dbReference>
<keyword evidence="6" id="KW-1185">Reference proteome</keyword>
<keyword evidence="2 3" id="KW-0808">Transferase</keyword>
<dbReference type="SMART" id="SM00825">
    <property type="entry name" value="PKS_KS"/>
    <property type="match status" value="1"/>
</dbReference>
<dbReference type="InterPro" id="IPR014030">
    <property type="entry name" value="Ketoacyl_synth_N"/>
</dbReference>
<dbReference type="GO" id="GO:0004315">
    <property type="term" value="F:3-oxoacyl-[acyl-carrier-protein] synthase activity"/>
    <property type="evidence" value="ECO:0007669"/>
    <property type="project" value="TreeGrafter"/>
</dbReference>
<dbReference type="AlphaFoldDB" id="A0A2D0N409"/>
<dbReference type="InterPro" id="IPR014031">
    <property type="entry name" value="Ketoacyl_synth_C"/>
</dbReference>
<dbReference type="Proteomes" id="UP000223913">
    <property type="component" value="Unassembled WGS sequence"/>
</dbReference>
<organism evidence="5 6">
    <name type="scientific">Flavilitoribacter nigricans (strain ATCC 23147 / DSM 23189 / NBRC 102662 / NCIMB 1420 / SS-2)</name>
    <name type="common">Lewinella nigricans</name>
    <dbReference type="NCBI Taxonomy" id="1122177"/>
    <lineage>
        <taxon>Bacteria</taxon>
        <taxon>Pseudomonadati</taxon>
        <taxon>Bacteroidota</taxon>
        <taxon>Saprospiria</taxon>
        <taxon>Saprospirales</taxon>
        <taxon>Lewinellaceae</taxon>
        <taxon>Flavilitoribacter</taxon>
    </lineage>
</organism>
<protein>
    <submittedName>
        <fullName evidence="5">Beta-ketoacyl synthase</fullName>
    </submittedName>
</protein>
<dbReference type="PANTHER" id="PTHR11712:SF347">
    <property type="entry name" value="BETA KETOACYL-ACYL CARRIER PROTEIN SYNTHASE"/>
    <property type="match status" value="1"/>
</dbReference>
<evidence type="ECO:0000256" key="1">
    <source>
        <dbReference type="ARBA" id="ARBA00008467"/>
    </source>
</evidence>
<dbReference type="PANTHER" id="PTHR11712">
    <property type="entry name" value="POLYKETIDE SYNTHASE-RELATED"/>
    <property type="match status" value="1"/>
</dbReference>
<dbReference type="OrthoDB" id="1141849at2"/>
<dbReference type="SUPFAM" id="SSF53901">
    <property type="entry name" value="Thiolase-like"/>
    <property type="match status" value="1"/>
</dbReference>
<dbReference type="PROSITE" id="PS52004">
    <property type="entry name" value="KS3_2"/>
    <property type="match status" value="1"/>
</dbReference>
<dbReference type="RefSeq" id="WP_099153819.1">
    <property type="nucleotide sequence ID" value="NZ_PDUD01000036.1"/>
</dbReference>
<evidence type="ECO:0000313" key="6">
    <source>
        <dbReference type="Proteomes" id="UP000223913"/>
    </source>
</evidence>
<dbReference type="EMBL" id="PDUD01000036">
    <property type="protein sequence ID" value="PHN02879.1"/>
    <property type="molecule type" value="Genomic_DNA"/>
</dbReference>
<sequence length="382" mass="41027">MNHKIGITAWGSVSALGISREAVQAAYRTDRSFLQIDASLGDWTGRLPETTVPRGSLATRPRFLDQIDRSVLLTLLAVDQFWEKLAWSQEIPIGINIGSSRGATGLWEHYFREYADGEGLSPLSSPTTTLGNISSWLGAYLQVDGPSISHSVTCSSGLQSLLNAVAWLESGRCRYFLAGGSEAPLTDFTVAQMKALRIYAHPEPTEFPCRSLDPEARTNTMVLGEGAAVFALETEPQAPLAWIAGMGSAQEVPTSPTSVSKDAGALQRAMRQALREAELETVDAVICHAPGTRKGDAAEVTAVRSVFGGREPFLTGNKWKLGHSLGASGALSLEMALLMLQEDTAYTIPYMQPDSAPPDSIRTIMINAMGFGGNAVSVIIRR</sequence>
<dbReference type="Pfam" id="PF00109">
    <property type="entry name" value="ketoacyl-synt"/>
    <property type="match status" value="1"/>
</dbReference>